<gene>
    <name evidence="1" type="ORF">H5J25_05125</name>
</gene>
<sequence length="1019" mass="105811">MVLLIVLVGLWTQRKPIASGYVDRYLAANGVPATYDITELGLGRQRLVNVVIGDPARPDLVADWVELRTDVGLSGASVLAVKAGAVRLRGKLVGSVLSLGALDRLMPAPSGKPFTLPKLNLDVADARMRLETPQGVVGLKLSGRGRLDDGFRGSLAAVSDRLTTGDCVAEAVTAVMTIGVDKAAPSLRGPVRAGSVACAGATVATVGADLDLALGAGLDRWKGQARIATGAARRAIVRTESIAGQIWFDGTKAVTRVDTKLASGRFSSADISGASVELAGQATIGRTLTIMPGSYVSVAHARLASARLASLSALGAAGAGTPVAPLVAALARASVTAARDFSGDVRLGWQSGGPVRIGQIVVSSASGVRGAINDADIAYDPNGGTLKVAGAGAIGGGGMPEADFRLSQAVAGGAMTGSVSLRRPYAAGGASLAFTPLRFGMTPRGNSRFATRITMSGPLGSGGRIDGLTVPVQGIWNGGGRLVVNPDCAAIGWERLTISSLNLRTTSLRACPVDGAMLTLTNGRPGGGLKLAAPRLAGTLGNSPVTLGATDAVLSLRTLGFELRDVAVRMGAQDRVTRLDFAALQGKRSAKGVSGSFTGGGGQIGAVPLVLSAATGVWDFDGDLGLTGAMTVSDAAEVPRFNPLAARTVSLGLKRGVIGATGTLFHPDSPAMVATVAIRHELSTGTGSADLTVPGLSFADKGLQPDDLTRLTEGVIANVVGTVTGEGHILWSPERVTSDGVFRTTGMNLAAALGPVTGITTEIRFTDLLGLESAPGQVATIKAINTGIVVNDGVIRYQTLPNARVRIERGRWPFAGGDLVLEPTLLDFSDKQERRMTLTVTGMEAAKFLQQFEFDNLAATGVFDGQLPMIFDFTGGRIENGTLKARAGGGTIAYLGEVSKENLGVWGNLAFQALRSLRYRELNLVMNGPLSGEMITEARFAGLNQGEGAKSNFLIRRLQRLPFVFNVKIKAPFRGLFDSARSFYEPARLIERNLPALIEERDRRLKPPSVQPQESETVP</sequence>
<dbReference type="Pfam" id="PF11739">
    <property type="entry name" value="YdbH-like"/>
    <property type="match status" value="1"/>
</dbReference>
<protein>
    <submittedName>
        <fullName evidence="1">YdbH domain-containing protein</fullName>
    </submittedName>
</protein>
<organism evidence="1 2">
    <name type="scientific">Sphingomonas aliaeris</name>
    <dbReference type="NCBI Taxonomy" id="2759526"/>
    <lineage>
        <taxon>Bacteria</taxon>
        <taxon>Pseudomonadati</taxon>
        <taxon>Pseudomonadota</taxon>
        <taxon>Alphaproteobacteria</taxon>
        <taxon>Sphingomonadales</taxon>
        <taxon>Sphingomonadaceae</taxon>
        <taxon>Sphingomonas</taxon>
    </lineage>
</organism>
<dbReference type="KEGG" id="sari:H5J25_05125"/>
<dbReference type="InterPro" id="IPR021730">
    <property type="entry name" value="YdbH"/>
</dbReference>
<reference evidence="2" key="1">
    <citation type="submission" date="2020-09" db="EMBL/GenBank/DDBJ databases">
        <title>Sphingomonas sp., a new species isolated from pork steak.</title>
        <authorList>
            <person name="Heidler von Heilborn D."/>
        </authorList>
    </citation>
    <scope>NUCLEOTIDE SEQUENCE [LARGE SCALE GENOMIC DNA]</scope>
</reference>
<accession>A0A974NXU2</accession>
<dbReference type="Proteomes" id="UP000595894">
    <property type="component" value="Chromosome"/>
</dbReference>
<name>A0A974NXU2_9SPHN</name>
<dbReference type="EMBL" id="CP061035">
    <property type="protein sequence ID" value="QQV78846.1"/>
    <property type="molecule type" value="Genomic_DNA"/>
</dbReference>
<proteinExistence type="predicted"/>
<evidence type="ECO:0000313" key="2">
    <source>
        <dbReference type="Proteomes" id="UP000595894"/>
    </source>
</evidence>
<dbReference type="AlphaFoldDB" id="A0A974NXU2"/>
<evidence type="ECO:0000313" key="1">
    <source>
        <dbReference type="EMBL" id="QQV78846.1"/>
    </source>
</evidence>
<keyword evidence="2" id="KW-1185">Reference proteome</keyword>